<protein>
    <submittedName>
        <fullName evidence="2">Uncharacterized protein</fullName>
    </submittedName>
</protein>
<accession>A0A848BFK5</accession>
<dbReference type="Proteomes" id="UP000543804">
    <property type="component" value="Unassembled WGS sequence"/>
</dbReference>
<keyword evidence="3" id="KW-1185">Reference proteome</keyword>
<evidence type="ECO:0000256" key="1">
    <source>
        <dbReference type="SAM" id="MobiDB-lite"/>
    </source>
</evidence>
<dbReference type="EMBL" id="JABAFA010000058">
    <property type="protein sequence ID" value="NMD99791.1"/>
    <property type="molecule type" value="Genomic_DNA"/>
</dbReference>
<evidence type="ECO:0000313" key="3">
    <source>
        <dbReference type="Proteomes" id="UP000543804"/>
    </source>
</evidence>
<feature type="region of interest" description="Disordered" evidence="1">
    <location>
        <begin position="40"/>
        <end position="61"/>
    </location>
</feature>
<reference evidence="2 3" key="1">
    <citation type="submission" date="2020-04" db="EMBL/GenBank/DDBJ databases">
        <authorList>
            <person name="Hitch T.C.A."/>
            <person name="Wylensek D."/>
            <person name="Clavel T."/>
        </authorList>
    </citation>
    <scope>NUCLEOTIDE SEQUENCE [LARGE SCALE GENOMIC DNA]</scope>
    <source>
        <strain evidence="2 3">PG-130-P53-12</strain>
    </source>
</reference>
<name>A0A848BFK5_9FIRM</name>
<sequence length="111" mass="12155">MYDQKKHGTVKAELRLKAKTKVDDTYDVAFGLKFKSTSAEPTEAGVDPMDPKRMKDGHASEKNKVKLDEASIGRSFGPVYVKLGVQSATVGEGLWFGKSSLNIGSLRYTIT</sequence>
<dbReference type="AlphaFoldDB" id="A0A848BFK5"/>
<organism evidence="2 3">
    <name type="scientific">Selenomonas bovis</name>
    <dbReference type="NCBI Taxonomy" id="416586"/>
    <lineage>
        <taxon>Bacteria</taxon>
        <taxon>Bacillati</taxon>
        <taxon>Bacillota</taxon>
        <taxon>Negativicutes</taxon>
        <taxon>Selenomonadales</taxon>
        <taxon>Selenomonadaceae</taxon>
        <taxon>Selenomonas</taxon>
    </lineage>
</organism>
<feature type="compositionally biased region" description="Basic and acidic residues" evidence="1">
    <location>
        <begin position="49"/>
        <end position="61"/>
    </location>
</feature>
<feature type="non-terminal residue" evidence="2">
    <location>
        <position position="111"/>
    </location>
</feature>
<evidence type="ECO:0000313" key="2">
    <source>
        <dbReference type="EMBL" id="NMD99791.1"/>
    </source>
</evidence>
<proteinExistence type="predicted"/>
<dbReference type="RefSeq" id="WP_170078001.1">
    <property type="nucleotide sequence ID" value="NZ_JABAFA010000058.1"/>
</dbReference>
<comment type="caution">
    <text evidence="2">The sequence shown here is derived from an EMBL/GenBank/DDBJ whole genome shotgun (WGS) entry which is preliminary data.</text>
</comment>
<gene>
    <name evidence="2" type="ORF">HF878_10055</name>
</gene>